<evidence type="ECO:0000256" key="2">
    <source>
        <dbReference type="ARBA" id="ARBA00009142"/>
    </source>
</evidence>
<proteinExistence type="inferred from homology"/>
<comment type="subcellular location">
    <subcellularLocation>
        <location evidence="1 8">Cell membrane</location>
        <topology evidence="1 8">Multi-pass membrane protein</topology>
    </subcellularLocation>
</comment>
<name>A0A1M6XV70_9FLAO</name>
<keyword evidence="10" id="KW-1185">Reference proteome</keyword>
<evidence type="ECO:0000313" key="9">
    <source>
        <dbReference type="EMBL" id="SHL09705.1"/>
    </source>
</evidence>
<reference evidence="10" key="1">
    <citation type="submission" date="2016-11" db="EMBL/GenBank/DDBJ databases">
        <authorList>
            <person name="Varghese N."/>
            <person name="Submissions S."/>
        </authorList>
    </citation>
    <scope>NUCLEOTIDE SEQUENCE [LARGE SCALE GENOMIC DNA]</scope>
    <source>
        <strain evidence="10">DSM 3661</strain>
    </source>
</reference>
<evidence type="ECO:0000313" key="10">
    <source>
        <dbReference type="Proteomes" id="UP000184260"/>
    </source>
</evidence>
<keyword evidence="6 8" id="KW-1133">Transmembrane helix</keyword>
<feature type="transmembrane region" description="Helical" evidence="8">
    <location>
        <begin position="163"/>
        <end position="182"/>
    </location>
</feature>
<dbReference type="InterPro" id="IPR002781">
    <property type="entry name" value="TM_pro_TauE-like"/>
</dbReference>
<dbReference type="EMBL" id="FRBU01000002">
    <property type="protein sequence ID" value="SHL09705.1"/>
    <property type="molecule type" value="Genomic_DNA"/>
</dbReference>
<protein>
    <recommendedName>
        <fullName evidence="8">Probable membrane transporter protein</fullName>
    </recommendedName>
</protein>
<feature type="transmembrane region" description="Helical" evidence="8">
    <location>
        <begin position="33"/>
        <end position="53"/>
    </location>
</feature>
<feature type="transmembrane region" description="Helical" evidence="8">
    <location>
        <begin position="219"/>
        <end position="237"/>
    </location>
</feature>
<feature type="transmembrane region" description="Helical" evidence="8">
    <location>
        <begin position="194"/>
        <end position="213"/>
    </location>
</feature>
<dbReference type="STRING" id="69322.SAMN05443669_100255"/>
<evidence type="ECO:0000256" key="8">
    <source>
        <dbReference type="RuleBase" id="RU363041"/>
    </source>
</evidence>
<comment type="similarity">
    <text evidence="2 8">Belongs to the 4-toluene sulfonate uptake permease (TSUP) (TC 2.A.102) family.</text>
</comment>
<evidence type="ECO:0000256" key="5">
    <source>
        <dbReference type="ARBA" id="ARBA00022692"/>
    </source>
</evidence>
<dbReference type="InterPro" id="IPR052017">
    <property type="entry name" value="TSUP"/>
</dbReference>
<sequence>MDLMLLLLIIGIFLGFFIQTISGFAGALVALPFLLLVMPLTEAVSYISIFYSLSSPIYFYKEWKNMDKPLLKKLAITSFFGILIGSIVLIYGQPILLKKALGLFIILFVLNSLRIKNKQPFGFMIQSILGLFGGFFSGVFSTGGPLYAIIIKNETDDVKVFRATMFGILGLVSMMRIAVLVFEGILTTTELHNSLYVLPFFIAALILGKMVYLKLNEEFLKKFILGLLFLSGTALLLKS</sequence>
<dbReference type="RefSeq" id="WP_073351163.1">
    <property type="nucleotide sequence ID" value="NZ_FRBU01000002.1"/>
</dbReference>
<dbReference type="Pfam" id="PF01925">
    <property type="entry name" value="TauE"/>
    <property type="match status" value="1"/>
</dbReference>
<gene>
    <name evidence="9" type="ORF">SAMN05443669_100255</name>
</gene>
<evidence type="ECO:0000256" key="3">
    <source>
        <dbReference type="ARBA" id="ARBA00022448"/>
    </source>
</evidence>
<keyword evidence="7 8" id="KW-0472">Membrane</keyword>
<evidence type="ECO:0000256" key="6">
    <source>
        <dbReference type="ARBA" id="ARBA00022989"/>
    </source>
</evidence>
<dbReference type="PANTHER" id="PTHR30269:SF37">
    <property type="entry name" value="MEMBRANE TRANSPORTER PROTEIN"/>
    <property type="match status" value="1"/>
</dbReference>
<dbReference type="Proteomes" id="UP000184260">
    <property type="component" value="Unassembled WGS sequence"/>
</dbReference>
<feature type="transmembrane region" description="Helical" evidence="8">
    <location>
        <begin position="74"/>
        <end position="91"/>
    </location>
</feature>
<keyword evidence="3" id="KW-0813">Transport</keyword>
<dbReference type="PANTHER" id="PTHR30269">
    <property type="entry name" value="TRANSMEMBRANE PROTEIN YFCA"/>
    <property type="match status" value="1"/>
</dbReference>
<accession>A0A1M6XV70</accession>
<evidence type="ECO:0000256" key="7">
    <source>
        <dbReference type="ARBA" id="ARBA00023136"/>
    </source>
</evidence>
<organism evidence="9 10">
    <name type="scientific">Flavobacterium xanthum</name>
    <dbReference type="NCBI Taxonomy" id="69322"/>
    <lineage>
        <taxon>Bacteria</taxon>
        <taxon>Pseudomonadati</taxon>
        <taxon>Bacteroidota</taxon>
        <taxon>Flavobacteriia</taxon>
        <taxon>Flavobacteriales</taxon>
        <taxon>Flavobacteriaceae</taxon>
        <taxon>Flavobacterium</taxon>
    </lineage>
</organism>
<feature type="transmembrane region" description="Helical" evidence="8">
    <location>
        <begin position="97"/>
        <end position="115"/>
    </location>
</feature>
<evidence type="ECO:0000256" key="4">
    <source>
        <dbReference type="ARBA" id="ARBA00022475"/>
    </source>
</evidence>
<feature type="transmembrane region" description="Helical" evidence="8">
    <location>
        <begin position="127"/>
        <end position="151"/>
    </location>
</feature>
<dbReference type="AlphaFoldDB" id="A0A1M6XV70"/>
<keyword evidence="5 8" id="KW-0812">Transmembrane</keyword>
<keyword evidence="4 8" id="KW-1003">Cell membrane</keyword>
<evidence type="ECO:0000256" key="1">
    <source>
        <dbReference type="ARBA" id="ARBA00004651"/>
    </source>
</evidence>
<dbReference type="OrthoDB" id="1347108at2"/>
<dbReference type="GO" id="GO:0005886">
    <property type="term" value="C:plasma membrane"/>
    <property type="evidence" value="ECO:0007669"/>
    <property type="project" value="UniProtKB-SubCell"/>
</dbReference>